<keyword evidence="4" id="KW-1185">Reference proteome</keyword>
<dbReference type="EMBL" id="SWJE01000004">
    <property type="protein sequence ID" value="TKC90132.1"/>
    <property type="molecule type" value="Genomic_DNA"/>
</dbReference>
<sequence>MKIRFSMGRVRAAACAVAALSMSAGAAFAATAAGIDTASSAPAVASGASAYQAPTWSTYYGSVDAIRADTQKAQAELENLQIHHQLDEARRGNFQQNGGAAAPSTPAIPALTVGQQPAPAARDPLVQQVSMVDGRWTAVIQLSSGARVTVHQGESVRGLGKIASIALGQVMVSQGDKVTALQFAGDGAQDAAPQTNPSLARPMAGPMSMPMGMH</sequence>
<proteinExistence type="predicted"/>
<protein>
    <submittedName>
        <fullName evidence="3">Type IV pilus biogenesis protein PilP</fullName>
    </submittedName>
</protein>
<evidence type="ECO:0000313" key="3">
    <source>
        <dbReference type="EMBL" id="TKC90132.1"/>
    </source>
</evidence>
<dbReference type="NCBIfam" id="TIGR03021">
    <property type="entry name" value="pilP_fam"/>
    <property type="match status" value="1"/>
</dbReference>
<comment type="caution">
    <text evidence="3">The sequence shown here is derived from an EMBL/GenBank/DDBJ whole genome shotgun (WGS) entry which is preliminary data.</text>
</comment>
<organism evidence="3 4">
    <name type="scientific">Trinickia terrae</name>
    <dbReference type="NCBI Taxonomy" id="2571161"/>
    <lineage>
        <taxon>Bacteria</taxon>
        <taxon>Pseudomonadati</taxon>
        <taxon>Pseudomonadota</taxon>
        <taxon>Betaproteobacteria</taxon>
        <taxon>Burkholderiales</taxon>
        <taxon>Burkholderiaceae</taxon>
        <taxon>Trinickia</taxon>
    </lineage>
</organism>
<dbReference type="Proteomes" id="UP000305539">
    <property type="component" value="Unassembled WGS sequence"/>
</dbReference>
<evidence type="ECO:0000313" key="4">
    <source>
        <dbReference type="Proteomes" id="UP000305539"/>
    </source>
</evidence>
<feature type="region of interest" description="Disordered" evidence="1">
    <location>
        <begin position="187"/>
        <end position="214"/>
    </location>
</feature>
<dbReference type="RefSeq" id="WP_136893462.1">
    <property type="nucleotide sequence ID" value="NZ_SWJE01000004.1"/>
</dbReference>
<reference evidence="3 4" key="1">
    <citation type="submission" date="2019-04" db="EMBL/GenBank/DDBJ databases">
        <title>Trinickia sp. 7GSK02, isolated from subtropical forest soil.</title>
        <authorList>
            <person name="Gao Z.-H."/>
            <person name="Qiu L.-H."/>
        </authorList>
    </citation>
    <scope>NUCLEOTIDE SEQUENCE [LARGE SCALE GENOMIC DNA]</scope>
    <source>
        <strain evidence="3 4">7GSK02</strain>
    </source>
</reference>
<accession>A0A4U1I9H8</accession>
<keyword evidence="2" id="KW-0732">Signal</keyword>
<dbReference type="InterPro" id="IPR022753">
    <property type="entry name" value="T4SS_pilus_biogen_PilP"/>
</dbReference>
<evidence type="ECO:0000256" key="1">
    <source>
        <dbReference type="SAM" id="MobiDB-lite"/>
    </source>
</evidence>
<dbReference type="OrthoDB" id="9134197at2"/>
<dbReference type="AlphaFoldDB" id="A0A4U1I9H8"/>
<gene>
    <name evidence="3" type="primary">pilP</name>
    <name evidence="3" type="ORF">FAZ69_08250</name>
</gene>
<name>A0A4U1I9H8_9BURK</name>
<evidence type="ECO:0000256" key="2">
    <source>
        <dbReference type="SAM" id="SignalP"/>
    </source>
</evidence>
<feature type="chain" id="PRO_5020952042" evidence="2">
    <location>
        <begin position="30"/>
        <end position="214"/>
    </location>
</feature>
<feature type="compositionally biased region" description="Low complexity" evidence="1">
    <location>
        <begin position="202"/>
        <end position="214"/>
    </location>
</feature>
<feature type="signal peptide" evidence="2">
    <location>
        <begin position="1"/>
        <end position="29"/>
    </location>
</feature>